<dbReference type="FunFam" id="3.40.50.150:FF:000003">
    <property type="entry name" value="Blast:Protein arginine N-methyltransferase 1"/>
    <property type="match status" value="1"/>
</dbReference>
<protein>
    <recommendedName>
        <fullName evidence="1">type I protein arginine methyltransferase</fullName>
        <ecNumber evidence="1">2.1.1.319</ecNumber>
    </recommendedName>
</protein>
<dbReference type="Gene3D" id="2.70.160.11">
    <property type="entry name" value="Hnrnp arginine n-methyltransferase1"/>
    <property type="match status" value="1"/>
</dbReference>
<dbReference type="GO" id="GO:0005634">
    <property type="term" value="C:nucleus"/>
    <property type="evidence" value="ECO:0007669"/>
    <property type="project" value="TreeGrafter"/>
</dbReference>
<evidence type="ECO:0000313" key="8">
    <source>
        <dbReference type="EMBL" id="KAF2900191.1"/>
    </source>
</evidence>
<dbReference type="CDD" id="cd02440">
    <property type="entry name" value="AdoMet_MTases"/>
    <property type="match status" value="1"/>
</dbReference>
<evidence type="ECO:0000256" key="5">
    <source>
        <dbReference type="ARBA" id="ARBA00049303"/>
    </source>
</evidence>
<dbReference type="GO" id="GO:0035242">
    <property type="term" value="F:protein-arginine omega-N asymmetric methyltransferase activity"/>
    <property type="evidence" value="ECO:0007669"/>
    <property type="project" value="UniProtKB-EC"/>
</dbReference>
<dbReference type="Pfam" id="PF06325">
    <property type="entry name" value="PrmA"/>
    <property type="match status" value="1"/>
</dbReference>
<dbReference type="GO" id="GO:0035241">
    <property type="term" value="F:protein-arginine omega-N monomethyltransferase activity"/>
    <property type="evidence" value="ECO:0007669"/>
    <property type="project" value="TreeGrafter"/>
</dbReference>
<dbReference type="GO" id="GO:0032259">
    <property type="term" value="P:methylation"/>
    <property type="evidence" value="ECO:0007669"/>
    <property type="project" value="UniProtKB-KW"/>
</dbReference>
<sequence length="344" mass="38883">MEYFLSYEDLEVHKCMLQDTKRNEAYHKAIFDNKEAFKGKIVLDVGAGTGILSVFCAQAGAAKVYAVEASETYKLAIEVAQENNLQDVIQVIHSPVETLTLPEDGKVDIIVSEWMGHFLLHEGMLDSVIFARDKFLRPGGLIFPENATLFSAPCSIPSLNDYWKDVCGVSMTRFSDKLKAQTCQSPKIMTVKSDDVLSDPEVLLWIDLREITVEELNLSKIRHLAVVDKPGNYQGICLWFACAFPATDTEPVYLSTDPDEGETHWKQTVIVLPADIPVEEGTPIPYEISIKRSEEDHRKYTIEVQMLDDEAIEHPEYCTCFKTRCILARAVLEKYEQNSFSNEN</sequence>
<dbReference type="PANTHER" id="PTHR11006">
    <property type="entry name" value="PROTEIN ARGININE N-METHYLTRANSFERASE"/>
    <property type="match status" value="1"/>
</dbReference>
<evidence type="ECO:0000256" key="4">
    <source>
        <dbReference type="ARBA" id="ARBA00022691"/>
    </source>
</evidence>
<keyword evidence="4 6" id="KW-0949">S-adenosyl-L-methionine</keyword>
<dbReference type="InterPro" id="IPR025799">
    <property type="entry name" value="Arg_MeTrfase"/>
</dbReference>
<proteinExistence type="predicted"/>
<dbReference type="GO" id="GO:0042054">
    <property type="term" value="F:histone methyltransferase activity"/>
    <property type="evidence" value="ECO:0007669"/>
    <property type="project" value="TreeGrafter"/>
</dbReference>
<keyword evidence="2 6" id="KW-0489">Methyltransferase</keyword>
<dbReference type="InterPro" id="IPR029063">
    <property type="entry name" value="SAM-dependent_MTases_sf"/>
</dbReference>
<dbReference type="Pfam" id="PF22528">
    <property type="entry name" value="PRMT_C"/>
    <property type="match status" value="1"/>
</dbReference>
<evidence type="ECO:0000259" key="7">
    <source>
        <dbReference type="Pfam" id="PF22528"/>
    </source>
</evidence>
<dbReference type="Gene3D" id="3.40.50.150">
    <property type="entry name" value="Vaccinia Virus protein VP39"/>
    <property type="match status" value="1"/>
</dbReference>
<gene>
    <name evidence="8" type="ORF">ILUMI_05986</name>
</gene>
<reference evidence="8" key="1">
    <citation type="submission" date="2019-08" db="EMBL/GenBank/DDBJ databases">
        <title>The genome of the North American firefly Photinus pyralis.</title>
        <authorList>
            <consortium name="Photinus pyralis genome working group"/>
            <person name="Fallon T.R."/>
            <person name="Sander Lower S.E."/>
            <person name="Weng J.-K."/>
        </authorList>
    </citation>
    <scope>NUCLEOTIDE SEQUENCE</scope>
    <source>
        <strain evidence="8">TRF0915ILg1</strain>
        <tissue evidence="8">Whole body</tissue>
    </source>
</reference>
<dbReference type="OrthoDB" id="7848332at2759"/>
<organism evidence="8 9">
    <name type="scientific">Ignelater luminosus</name>
    <name type="common">Cucubano</name>
    <name type="synonym">Pyrophorus luminosus</name>
    <dbReference type="NCBI Taxonomy" id="2038154"/>
    <lineage>
        <taxon>Eukaryota</taxon>
        <taxon>Metazoa</taxon>
        <taxon>Ecdysozoa</taxon>
        <taxon>Arthropoda</taxon>
        <taxon>Hexapoda</taxon>
        <taxon>Insecta</taxon>
        <taxon>Pterygota</taxon>
        <taxon>Neoptera</taxon>
        <taxon>Endopterygota</taxon>
        <taxon>Coleoptera</taxon>
        <taxon>Polyphaga</taxon>
        <taxon>Elateriformia</taxon>
        <taxon>Elateroidea</taxon>
        <taxon>Elateridae</taxon>
        <taxon>Agrypninae</taxon>
        <taxon>Pyrophorini</taxon>
        <taxon>Ignelater</taxon>
    </lineage>
</organism>
<keyword evidence="9" id="KW-1185">Reference proteome</keyword>
<dbReference type="Proteomes" id="UP000801492">
    <property type="component" value="Unassembled WGS sequence"/>
</dbReference>
<dbReference type="SUPFAM" id="SSF53335">
    <property type="entry name" value="S-adenosyl-L-methionine-dependent methyltransferases"/>
    <property type="match status" value="1"/>
</dbReference>
<accession>A0A8K0DA49</accession>
<evidence type="ECO:0000256" key="1">
    <source>
        <dbReference type="ARBA" id="ARBA00011925"/>
    </source>
</evidence>
<comment type="caution">
    <text evidence="8">The sequence shown here is derived from an EMBL/GenBank/DDBJ whole genome shotgun (WGS) entry which is preliminary data.</text>
</comment>
<dbReference type="EMBL" id="VTPC01002345">
    <property type="protein sequence ID" value="KAF2900191.1"/>
    <property type="molecule type" value="Genomic_DNA"/>
</dbReference>
<dbReference type="InterPro" id="IPR055135">
    <property type="entry name" value="PRMT_dom"/>
</dbReference>
<evidence type="ECO:0000256" key="2">
    <source>
        <dbReference type="ARBA" id="ARBA00022603"/>
    </source>
</evidence>
<name>A0A8K0DA49_IGNLU</name>
<evidence type="ECO:0000256" key="6">
    <source>
        <dbReference type="PROSITE-ProRule" id="PRU01015"/>
    </source>
</evidence>
<dbReference type="PROSITE" id="PS51678">
    <property type="entry name" value="SAM_MT_PRMT"/>
    <property type="match status" value="1"/>
</dbReference>
<evidence type="ECO:0000313" key="9">
    <source>
        <dbReference type="Proteomes" id="UP000801492"/>
    </source>
</evidence>
<comment type="catalytic activity">
    <reaction evidence="5">
        <text>L-arginyl-[protein] + S-adenosyl-L-methionine = N(omega)-methyl-L-arginyl-[protein] + S-adenosyl-L-homocysteine + H(+)</text>
        <dbReference type="Rhea" id="RHEA:48100"/>
        <dbReference type="Rhea" id="RHEA-COMP:10532"/>
        <dbReference type="Rhea" id="RHEA-COMP:11990"/>
        <dbReference type="ChEBI" id="CHEBI:15378"/>
        <dbReference type="ChEBI" id="CHEBI:29965"/>
        <dbReference type="ChEBI" id="CHEBI:57856"/>
        <dbReference type="ChEBI" id="CHEBI:59789"/>
        <dbReference type="ChEBI" id="CHEBI:65280"/>
    </reaction>
    <physiologicalReaction direction="left-to-right" evidence="5">
        <dbReference type="Rhea" id="RHEA:48101"/>
    </physiologicalReaction>
</comment>
<evidence type="ECO:0000256" key="3">
    <source>
        <dbReference type="ARBA" id="ARBA00022679"/>
    </source>
</evidence>
<feature type="domain" description="Protein arginine N-methyltransferase" evidence="7">
    <location>
        <begin position="146"/>
        <end position="304"/>
    </location>
</feature>
<keyword evidence="3 6" id="KW-0808">Transferase</keyword>
<dbReference type="PANTHER" id="PTHR11006:SF122">
    <property type="entry name" value="ARGININE METHYLTRANSFERASE 8"/>
    <property type="match status" value="1"/>
</dbReference>
<dbReference type="AlphaFoldDB" id="A0A8K0DA49"/>
<dbReference type="EC" id="2.1.1.319" evidence="1"/>